<organism evidence="1 2">
    <name type="scientific">Nakamurella aerolata</name>
    <dbReference type="NCBI Taxonomy" id="1656892"/>
    <lineage>
        <taxon>Bacteria</taxon>
        <taxon>Bacillati</taxon>
        <taxon>Actinomycetota</taxon>
        <taxon>Actinomycetes</taxon>
        <taxon>Nakamurellales</taxon>
        <taxon>Nakamurellaceae</taxon>
        <taxon>Nakamurella</taxon>
    </lineage>
</organism>
<evidence type="ECO:0000313" key="2">
    <source>
        <dbReference type="Proteomes" id="UP000562984"/>
    </source>
</evidence>
<gene>
    <name evidence="1" type="ORF">HKD39_01715</name>
</gene>
<proteinExistence type="predicted"/>
<dbReference type="RefSeq" id="WP_171198089.1">
    <property type="nucleotide sequence ID" value="NZ_JABEND010000001.1"/>
</dbReference>
<dbReference type="CDD" id="cd03062">
    <property type="entry name" value="TRX_Fd_Sucrase"/>
    <property type="match status" value="1"/>
</dbReference>
<keyword evidence="2" id="KW-1185">Reference proteome</keyword>
<dbReference type="SUPFAM" id="SSF52833">
    <property type="entry name" value="Thioredoxin-like"/>
    <property type="match status" value="1"/>
</dbReference>
<dbReference type="AlphaFoldDB" id="A0A849A307"/>
<protein>
    <submittedName>
        <fullName evidence="1">Sucrase ferredoxin</fullName>
    </submittedName>
</protein>
<dbReference type="Pfam" id="PF06999">
    <property type="entry name" value="Suc_Fer-like"/>
    <property type="match status" value="1"/>
</dbReference>
<name>A0A849A307_9ACTN</name>
<accession>A0A849A307</accession>
<reference evidence="1 2" key="1">
    <citation type="submission" date="2020-05" db="EMBL/GenBank/DDBJ databases">
        <title>Nakamurella sp. DB0629 isolated from air conditioner.</title>
        <authorList>
            <person name="Kim D.H."/>
            <person name="Kim D.-U."/>
        </authorList>
    </citation>
    <scope>NUCLEOTIDE SEQUENCE [LARGE SCALE GENOMIC DNA]</scope>
    <source>
        <strain evidence="1 2">DB0629</strain>
    </source>
</reference>
<dbReference type="InterPro" id="IPR036249">
    <property type="entry name" value="Thioredoxin-like_sf"/>
</dbReference>
<dbReference type="EMBL" id="JABEND010000001">
    <property type="protein sequence ID" value="NNG34457.1"/>
    <property type="molecule type" value="Genomic_DNA"/>
</dbReference>
<dbReference type="InterPro" id="IPR009737">
    <property type="entry name" value="Aim32/Apd1-like"/>
</dbReference>
<dbReference type="Gene3D" id="3.40.30.10">
    <property type="entry name" value="Glutaredoxin"/>
    <property type="match status" value="1"/>
</dbReference>
<dbReference type="Proteomes" id="UP000562984">
    <property type="component" value="Unassembled WGS sequence"/>
</dbReference>
<comment type="caution">
    <text evidence="1">The sequence shown here is derived from an EMBL/GenBank/DDBJ whole genome shotgun (WGS) entry which is preliminary data.</text>
</comment>
<evidence type="ECO:0000313" key="1">
    <source>
        <dbReference type="EMBL" id="NNG34457.1"/>
    </source>
</evidence>
<sequence length="300" mass="32908">MSGPARWFCSDDARLRGDAMAATAAPGRSWLLIEYPHGWPILGFPELPLDPPVRDRVTAAAAAAGARIVLIRRPLRHYAPEQRPRRWAVLHYQDAGHYRQLWGEWSSAADLLAIPEALSAPGAAGLPPVLMVCTHGRHDVCCAVRGRPVAFALSERWPELTWECSHIGGDRFAGNLVVVPDGVYYGGLDPDVGIDVVRHHLANRIHAEHLRGYTNLDIPQQAAVIAALARFGPAGRHDWTVLHTDDGAGEATVWLAGSDGLPERIEVRLRAERSTPHRLTCRATRESSVVNYRVIELVGS</sequence>